<feature type="compositionally biased region" description="Basic and acidic residues" evidence="2">
    <location>
        <begin position="14"/>
        <end position="34"/>
    </location>
</feature>
<keyword evidence="1" id="KW-0175">Coiled coil</keyword>
<organism evidence="3 4">
    <name type="scientific">Acidovorax cavernicola</name>
    <dbReference type="NCBI Taxonomy" id="1675792"/>
    <lineage>
        <taxon>Bacteria</taxon>
        <taxon>Pseudomonadati</taxon>
        <taxon>Pseudomonadota</taxon>
        <taxon>Betaproteobacteria</taxon>
        <taxon>Burkholderiales</taxon>
        <taxon>Comamonadaceae</taxon>
        <taxon>Acidovorax</taxon>
    </lineage>
</organism>
<evidence type="ECO:0000256" key="1">
    <source>
        <dbReference type="SAM" id="Coils"/>
    </source>
</evidence>
<feature type="coiled-coil region" evidence="1">
    <location>
        <begin position="115"/>
        <end position="142"/>
    </location>
</feature>
<keyword evidence="4" id="KW-1185">Reference proteome</keyword>
<feature type="compositionally biased region" description="Polar residues" evidence="2">
    <location>
        <begin position="1"/>
        <end position="10"/>
    </location>
</feature>
<sequence>MQAQAHSWQGLQERAQERQGLEQQLRRLQQDERAAGAQQQAQSALRAQLRSQWKLTNELVTSQQQLLEREQLIQSLAEHRQALQPGEACPLCGALEHPAIDSYQALDASATRVQLAQRRAELDALRQQGEAATEELARIESTQRGLQAQRATLAQDLAGRWSSAWAALCAQLPAALSPGVDGWQQPGQLAQSQAQCAQALGALGEALQAVERGERLLRDAKDQAGLAERALLTARNAQALAQQTLQELTARAQAAQTALDDLARARATLEAQLQASLAAAGHADLPAPDAAAQWLQTQQSAWQQWQAGEARLQQLAQAMAQQQPVCDAAQAQALLWAERWREHAALATDPAPALAQDLAECLALIEQCAQRLAGLQGQAL</sequence>
<reference evidence="3 4" key="1">
    <citation type="submission" date="2018-09" db="EMBL/GenBank/DDBJ databases">
        <title>Acidovorax cavernicola nov. sp. isolated from Gruta de las Maravillas (Aracena, Spain).</title>
        <authorList>
            <person name="Jurado V."/>
            <person name="Gutierrez-Patricio S."/>
            <person name="Gonzalez-Pimentel J.L."/>
            <person name="Miller A.Z."/>
            <person name="Laiz L."/>
            <person name="Saiz-Jimenez C."/>
        </authorList>
    </citation>
    <scope>NUCLEOTIDE SEQUENCE [LARGE SCALE GENOMIC DNA]</scope>
    <source>
        <strain evidence="3 4">1011MAR4D40.2</strain>
    </source>
</reference>
<dbReference type="Proteomes" id="UP000265619">
    <property type="component" value="Unassembled WGS sequence"/>
</dbReference>
<dbReference type="AlphaFoldDB" id="A0A9X8CY55"/>
<gene>
    <name evidence="3" type="ORF">D3H34_32275</name>
</gene>
<name>A0A9X8CY55_9BURK</name>
<evidence type="ECO:0008006" key="5">
    <source>
        <dbReference type="Google" id="ProtNLM"/>
    </source>
</evidence>
<comment type="caution">
    <text evidence="3">The sequence shown here is derived from an EMBL/GenBank/DDBJ whole genome shotgun (WGS) entry which is preliminary data.</text>
</comment>
<proteinExistence type="predicted"/>
<feature type="coiled-coil region" evidence="1">
    <location>
        <begin position="203"/>
        <end position="279"/>
    </location>
</feature>
<dbReference type="EMBL" id="QXMN01000182">
    <property type="protein sequence ID" value="RIX71178.1"/>
    <property type="molecule type" value="Genomic_DNA"/>
</dbReference>
<evidence type="ECO:0000313" key="3">
    <source>
        <dbReference type="EMBL" id="RIX71178.1"/>
    </source>
</evidence>
<protein>
    <recommendedName>
        <fullName evidence="5">Exonuclease SbcC</fullName>
    </recommendedName>
</protein>
<evidence type="ECO:0000313" key="4">
    <source>
        <dbReference type="Proteomes" id="UP000265619"/>
    </source>
</evidence>
<evidence type="ECO:0000256" key="2">
    <source>
        <dbReference type="SAM" id="MobiDB-lite"/>
    </source>
</evidence>
<feature type="region of interest" description="Disordered" evidence="2">
    <location>
        <begin position="1"/>
        <end position="39"/>
    </location>
</feature>
<accession>A0A9X8CY55</accession>